<evidence type="ECO:0000313" key="2">
    <source>
        <dbReference type="Proteomes" id="UP000281028"/>
    </source>
</evidence>
<protein>
    <submittedName>
        <fullName evidence="1">SMI1/KNR4 family protein</fullName>
    </submittedName>
</protein>
<comment type="caution">
    <text evidence="1">The sequence shown here is derived from an EMBL/GenBank/DDBJ whole genome shotgun (WGS) entry which is preliminary data.</text>
</comment>
<dbReference type="AlphaFoldDB" id="A0A433WHR9"/>
<organism evidence="1 2">
    <name type="scientific">Chitinophaga solisilvae</name>
    <dbReference type="NCBI Taxonomy" id="1233460"/>
    <lineage>
        <taxon>Bacteria</taxon>
        <taxon>Pseudomonadati</taxon>
        <taxon>Bacteroidota</taxon>
        <taxon>Chitinophagia</taxon>
        <taxon>Chitinophagales</taxon>
        <taxon>Chitinophagaceae</taxon>
        <taxon>Chitinophaga</taxon>
    </lineage>
</organism>
<sequence length="200" mass="22282">MIIAPDDSIAFFEQLRELSDRHWAGSSLDQDIFGFQVQPGTTWNPGLSAAELKAFEGAVGFTFPAPLRHFYAVMNGLDKPGVNIYGSSGHAPAYTPVFYTFPNDMNRIQNLLQWIYSANNITAGRLRAEGISRIFPICGHRFMLVDVPGNPVLSMYETDIIYWTDNISKLIATHIFPELAGKPAFKPTPVPSGIKYWLTP</sequence>
<dbReference type="SUPFAM" id="SSF160631">
    <property type="entry name" value="SMI1/KNR4-like"/>
    <property type="match status" value="1"/>
</dbReference>
<dbReference type="InterPro" id="IPR037883">
    <property type="entry name" value="Knr4/Smi1-like_sf"/>
</dbReference>
<dbReference type="OrthoDB" id="681074at2"/>
<proteinExistence type="predicted"/>
<reference evidence="1" key="1">
    <citation type="submission" date="2020-05" db="EMBL/GenBank/DDBJ databases">
        <title>Chitinophaga laudate sp. nov., isolated from a tropical peat swamp.</title>
        <authorList>
            <person name="Goh C.B.S."/>
            <person name="Lee M.S."/>
            <person name="Parimannan S."/>
            <person name="Pasbakhsh P."/>
            <person name="Yule C.M."/>
            <person name="Rajandas H."/>
            <person name="Loke S."/>
            <person name="Croft L."/>
            <person name="Tan J.B.L."/>
        </authorList>
    </citation>
    <scope>NUCLEOTIDE SEQUENCE</scope>
    <source>
        <strain evidence="1">Mgbs1</strain>
    </source>
</reference>
<evidence type="ECO:0000313" key="1">
    <source>
        <dbReference type="EMBL" id="NSL87850.1"/>
    </source>
</evidence>
<name>A0A433WHR9_9BACT</name>
<dbReference type="Proteomes" id="UP000281028">
    <property type="component" value="Unassembled WGS sequence"/>
</dbReference>
<dbReference type="EMBL" id="RIAR02000001">
    <property type="protein sequence ID" value="NSL87850.1"/>
    <property type="molecule type" value="Genomic_DNA"/>
</dbReference>
<keyword evidence="2" id="KW-1185">Reference proteome</keyword>
<accession>A0A433WHR9</accession>
<gene>
    <name evidence="1" type="ORF">ECE50_013465</name>
</gene>